<dbReference type="PROSITE" id="PS51831">
    <property type="entry name" value="HD"/>
    <property type="match status" value="1"/>
</dbReference>
<dbReference type="InterPro" id="IPR006674">
    <property type="entry name" value="HD_domain"/>
</dbReference>
<organism evidence="8 9">
    <name type="scientific">Fictibacillus enclensis</name>
    <dbReference type="NCBI Taxonomy" id="1017270"/>
    <lineage>
        <taxon>Bacteria</taxon>
        <taxon>Bacillati</taxon>
        <taxon>Bacillota</taxon>
        <taxon>Bacilli</taxon>
        <taxon>Bacillales</taxon>
        <taxon>Fictibacillaceae</taxon>
        <taxon>Fictibacillus</taxon>
    </lineage>
</organism>
<evidence type="ECO:0000256" key="1">
    <source>
        <dbReference type="ARBA" id="ARBA00012506"/>
    </source>
</evidence>
<dbReference type="CDD" id="cd00077">
    <property type="entry name" value="HDc"/>
    <property type="match status" value="1"/>
</dbReference>
<dbReference type="EC" id="3.6.1.41" evidence="1"/>
<keyword evidence="9" id="KW-1185">Reference proteome</keyword>
<dbReference type="NCBIfam" id="TIGR00488">
    <property type="entry name" value="bis(5'-nucleosyl)-tetraphosphatase (symmetrical) YqeK"/>
    <property type="match status" value="1"/>
</dbReference>
<dbReference type="EMBL" id="LNQN01000001">
    <property type="protein sequence ID" value="KSU85831.1"/>
    <property type="molecule type" value="Genomic_DNA"/>
</dbReference>
<keyword evidence="4 8" id="KW-0378">Hydrolase</keyword>
<dbReference type="InterPro" id="IPR005249">
    <property type="entry name" value="YqeK"/>
</dbReference>
<keyword evidence="2" id="KW-0479">Metal-binding</keyword>
<dbReference type="PANTHER" id="PTHR35795:SF1">
    <property type="entry name" value="BIS(5'-NUCLEOSYL)-TETRAPHOSPHATASE, SYMMETRICAL"/>
    <property type="match status" value="1"/>
</dbReference>
<protein>
    <recommendedName>
        <fullName evidence="1">bis(5'-nucleosyl)-tetraphosphatase (symmetrical)</fullName>
        <ecNumber evidence="1">3.6.1.41</ecNumber>
    </recommendedName>
</protein>
<keyword evidence="3" id="KW-0547">Nucleotide-binding</keyword>
<dbReference type="PANTHER" id="PTHR35795">
    <property type="entry name" value="SLR1885 PROTEIN"/>
    <property type="match status" value="1"/>
</dbReference>
<dbReference type="Pfam" id="PF01966">
    <property type="entry name" value="HD"/>
    <property type="match status" value="1"/>
</dbReference>
<feature type="domain" description="HD" evidence="7">
    <location>
        <begin position="18"/>
        <end position="132"/>
    </location>
</feature>
<dbReference type="SUPFAM" id="SSF109604">
    <property type="entry name" value="HD-domain/PDEase-like"/>
    <property type="match status" value="1"/>
</dbReference>
<comment type="catalytic activity">
    <reaction evidence="6">
        <text>P(1),P(4)-bis(5'-adenosyl) tetraphosphate + H2O = 2 ADP + 2 H(+)</text>
        <dbReference type="Rhea" id="RHEA:24252"/>
        <dbReference type="ChEBI" id="CHEBI:15377"/>
        <dbReference type="ChEBI" id="CHEBI:15378"/>
        <dbReference type="ChEBI" id="CHEBI:58141"/>
        <dbReference type="ChEBI" id="CHEBI:456216"/>
        <dbReference type="EC" id="3.6.1.41"/>
    </reaction>
</comment>
<reference evidence="8 9" key="1">
    <citation type="journal article" date="2014" name="Antonie Van Leeuwenhoek">
        <title>Fictibacillus enclensis sp. nov., isolated from marine sediment.</title>
        <authorList>
            <person name="Dastager S.G."/>
            <person name="Mawlankar R."/>
            <person name="Srinivasan K."/>
            <person name="Tang S.K."/>
            <person name="Lee J.C."/>
            <person name="Ramana V.V."/>
            <person name="Shouche Y.S."/>
        </authorList>
    </citation>
    <scope>NUCLEOTIDE SEQUENCE [LARGE SCALE GENOMIC DNA]</scope>
    <source>
        <strain evidence="8 9">NIO-1003</strain>
    </source>
</reference>
<name>A0A0V8JFI1_9BACL</name>
<evidence type="ECO:0000259" key="7">
    <source>
        <dbReference type="PROSITE" id="PS51831"/>
    </source>
</evidence>
<accession>A0A0V8JFI1</accession>
<evidence type="ECO:0000313" key="8">
    <source>
        <dbReference type="EMBL" id="KSU85831.1"/>
    </source>
</evidence>
<dbReference type="GO" id="GO:0046872">
    <property type="term" value="F:metal ion binding"/>
    <property type="evidence" value="ECO:0007669"/>
    <property type="project" value="UniProtKB-KW"/>
</dbReference>
<comment type="caution">
    <text evidence="8">The sequence shown here is derived from an EMBL/GenBank/DDBJ whole genome shotgun (WGS) entry which is preliminary data.</text>
</comment>
<dbReference type="RefSeq" id="WP_061971229.1">
    <property type="nucleotide sequence ID" value="NZ_FMAV01000001.1"/>
</dbReference>
<dbReference type="OrthoDB" id="9782134at2"/>
<gene>
    <name evidence="8" type="ORF">AS030_10170</name>
</gene>
<dbReference type="InterPro" id="IPR003607">
    <property type="entry name" value="HD/PDEase_dom"/>
</dbReference>
<dbReference type="SMART" id="SM00471">
    <property type="entry name" value="HDc"/>
    <property type="match status" value="1"/>
</dbReference>
<dbReference type="GO" id="GO:0000166">
    <property type="term" value="F:nucleotide binding"/>
    <property type="evidence" value="ECO:0007669"/>
    <property type="project" value="UniProtKB-KW"/>
</dbReference>
<dbReference type="Proteomes" id="UP000054099">
    <property type="component" value="Unassembled WGS sequence"/>
</dbReference>
<sequence>MDREKALEIVKEQLTEHRYQHTLGVVQTALELADRYEEDQVKTELAAIFHDYAKFRSKEEMKEIVRKQAMPESLLHYGGELLHAPVGAYLVEKEAGINDRDILAAIAYHTTGRVGMGKLEKIIFLADYIEPGRKFPGVEEVRQLANEDLDTACLQALKNTVTFLMKQNQLVYPETINTYNSLLAQLKKNKGNGGM</sequence>
<evidence type="ECO:0000256" key="5">
    <source>
        <dbReference type="ARBA" id="ARBA00023004"/>
    </source>
</evidence>
<dbReference type="InterPro" id="IPR051094">
    <property type="entry name" value="Diverse_Catalytic_Enzymes"/>
</dbReference>
<keyword evidence="5" id="KW-0408">Iron</keyword>
<dbReference type="GO" id="GO:0008803">
    <property type="term" value="F:bis(5'-nucleosyl)-tetraphosphatase (symmetrical) activity"/>
    <property type="evidence" value="ECO:0007669"/>
    <property type="project" value="UniProtKB-EC"/>
</dbReference>
<evidence type="ECO:0000256" key="3">
    <source>
        <dbReference type="ARBA" id="ARBA00022741"/>
    </source>
</evidence>
<dbReference type="AlphaFoldDB" id="A0A0V8JFI1"/>
<proteinExistence type="predicted"/>
<evidence type="ECO:0000313" key="9">
    <source>
        <dbReference type="Proteomes" id="UP000054099"/>
    </source>
</evidence>
<evidence type="ECO:0000256" key="6">
    <source>
        <dbReference type="ARBA" id="ARBA00049417"/>
    </source>
</evidence>
<evidence type="ECO:0000256" key="2">
    <source>
        <dbReference type="ARBA" id="ARBA00022723"/>
    </source>
</evidence>
<dbReference type="Gene3D" id="1.10.3210.10">
    <property type="entry name" value="Hypothetical protein af1432"/>
    <property type="match status" value="1"/>
</dbReference>
<evidence type="ECO:0000256" key="4">
    <source>
        <dbReference type="ARBA" id="ARBA00022801"/>
    </source>
</evidence>